<dbReference type="PANTHER" id="PTHR42796:SF4">
    <property type="entry name" value="FUMARYLACETOACETATE HYDROLASE DOMAIN-CONTAINING PROTEIN 2A"/>
    <property type="match status" value="1"/>
</dbReference>
<evidence type="ECO:0000313" key="5">
    <source>
        <dbReference type="Proteomes" id="UP000218934"/>
    </source>
</evidence>
<evidence type="ECO:0000256" key="2">
    <source>
        <dbReference type="ARBA" id="ARBA00022723"/>
    </source>
</evidence>
<dbReference type="EMBL" id="NWUF01000007">
    <property type="protein sequence ID" value="PCE42545.1"/>
    <property type="molecule type" value="Genomic_DNA"/>
</dbReference>
<gene>
    <name evidence="4" type="ORF">COO09_08995</name>
</gene>
<keyword evidence="4" id="KW-0378">Hydrolase</keyword>
<accession>A0A2A4FWI6</accession>
<feature type="domain" description="Fumarylacetoacetase-like C-terminal" evidence="3">
    <location>
        <begin position="75"/>
        <end position="279"/>
    </location>
</feature>
<protein>
    <submittedName>
        <fullName evidence="4">FAA hydrolase family protein</fullName>
    </submittedName>
</protein>
<organism evidence="4 5">
    <name type="scientific">Rhizorhabdus dicambivorans</name>
    <dbReference type="NCBI Taxonomy" id="1850238"/>
    <lineage>
        <taxon>Bacteria</taxon>
        <taxon>Pseudomonadati</taxon>
        <taxon>Pseudomonadota</taxon>
        <taxon>Alphaproteobacteria</taxon>
        <taxon>Sphingomonadales</taxon>
        <taxon>Sphingomonadaceae</taxon>
        <taxon>Rhizorhabdus</taxon>
    </lineage>
</organism>
<comment type="similarity">
    <text evidence="1">Belongs to the FAH family.</text>
</comment>
<dbReference type="GO" id="GO:0016853">
    <property type="term" value="F:isomerase activity"/>
    <property type="evidence" value="ECO:0007669"/>
    <property type="project" value="UniProtKB-ARBA"/>
</dbReference>
<dbReference type="Gene3D" id="3.90.850.10">
    <property type="entry name" value="Fumarylacetoacetase-like, C-terminal domain"/>
    <property type="match status" value="1"/>
</dbReference>
<dbReference type="RefSeq" id="WP_066960599.1">
    <property type="nucleotide sequence ID" value="NZ_CP023449.1"/>
</dbReference>
<keyword evidence="5" id="KW-1185">Reference proteome</keyword>
<dbReference type="GO" id="GO:0019752">
    <property type="term" value="P:carboxylic acid metabolic process"/>
    <property type="evidence" value="ECO:0007669"/>
    <property type="project" value="UniProtKB-ARBA"/>
</dbReference>
<dbReference type="InterPro" id="IPR011234">
    <property type="entry name" value="Fumarylacetoacetase-like_C"/>
</dbReference>
<name>A0A2A4FWI6_9SPHN</name>
<dbReference type="GO" id="GO:0046872">
    <property type="term" value="F:metal ion binding"/>
    <property type="evidence" value="ECO:0007669"/>
    <property type="project" value="UniProtKB-KW"/>
</dbReference>
<evidence type="ECO:0000256" key="1">
    <source>
        <dbReference type="ARBA" id="ARBA00010211"/>
    </source>
</evidence>
<sequence length="289" mass="31240">MQIAAFERHGTEAIGVVVSDGIVDLSPRLPEAATIIEVITRWSEYHSLFASAARGPADFALADVRLLAPVPRPSKILAIGLNYADHVRETGLPMPKAQIWFSKHGNGINAPFGSIEKPPVSDALDYEAELVAIIGKRCRNVPKARAKEVIFGYCVGNDVSVRDWQLRSPQWMIGKSFDSHAPIGPWITTADQFQPEGQSITASVNGELRQRSTLDQLIFDCTDQIAELSQAMTLEPGDLIFTGTPGGVGMGFQPPRYLAVGDVVRVEIEGLGAIENHVVPGSGATMIAW</sequence>
<dbReference type="SUPFAM" id="SSF56529">
    <property type="entry name" value="FAH"/>
    <property type="match status" value="1"/>
</dbReference>
<dbReference type="GO" id="GO:0016787">
    <property type="term" value="F:hydrolase activity"/>
    <property type="evidence" value="ECO:0007669"/>
    <property type="project" value="UniProtKB-KW"/>
</dbReference>
<evidence type="ECO:0000259" key="3">
    <source>
        <dbReference type="Pfam" id="PF01557"/>
    </source>
</evidence>
<dbReference type="Proteomes" id="UP000218934">
    <property type="component" value="Unassembled WGS sequence"/>
</dbReference>
<dbReference type="AlphaFoldDB" id="A0A2A4FWI6"/>
<reference evidence="4 5" key="1">
    <citation type="submission" date="2017-09" db="EMBL/GenBank/DDBJ databases">
        <title>The Catabolism of 3,6-Dichlorosalicylic acid is Initiated by the Cytochrome P450 Monooxygenase DsmABC in Rhizorhabdus dicambivorans Ndbn-20.</title>
        <authorList>
            <person name="Na L."/>
        </authorList>
    </citation>
    <scope>NUCLEOTIDE SEQUENCE [LARGE SCALE GENOMIC DNA]</scope>
    <source>
        <strain evidence="4 5">Ndbn-20m</strain>
    </source>
</reference>
<keyword evidence="2" id="KW-0479">Metal-binding</keyword>
<dbReference type="PANTHER" id="PTHR42796">
    <property type="entry name" value="FUMARYLACETOACETATE HYDROLASE DOMAIN-CONTAINING PROTEIN 2A-RELATED"/>
    <property type="match status" value="1"/>
</dbReference>
<comment type="caution">
    <text evidence="4">The sequence shown here is derived from an EMBL/GenBank/DDBJ whole genome shotgun (WGS) entry which is preliminary data.</text>
</comment>
<dbReference type="InterPro" id="IPR036663">
    <property type="entry name" value="Fumarylacetoacetase_C_sf"/>
</dbReference>
<dbReference type="FunFam" id="3.90.850.10:FF:000002">
    <property type="entry name" value="2-hydroxyhepta-2,4-diene-1,7-dioate isomerase"/>
    <property type="match status" value="1"/>
</dbReference>
<dbReference type="OrthoDB" id="5197601at2"/>
<proteinExistence type="inferred from homology"/>
<dbReference type="Pfam" id="PF01557">
    <property type="entry name" value="FAA_hydrolase"/>
    <property type="match status" value="1"/>
</dbReference>
<dbReference type="InterPro" id="IPR051121">
    <property type="entry name" value="FAH"/>
</dbReference>
<dbReference type="KEGG" id="rdi:CMV14_07085"/>
<evidence type="ECO:0000313" key="4">
    <source>
        <dbReference type="EMBL" id="PCE42545.1"/>
    </source>
</evidence>